<evidence type="ECO:0000313" key="3">
    <source>
        <dbReference type="Proteomes" id="UP000233524"/>
    </source>
</evidence>
<accession>A0A2N3N6R0</accession>
<evidence type="ECO:0000256" key="1">
    <source>
        <dbReference type="SAM" id="MobiDB-lite"/>
    </source>
</evidence>
<dbReference type="Proteomes" id="UP000233524">
    <property type="component" value="Unassembled WGS sequence"/>
</dbReference>
<dbReference type="PANTHER" id="PTHR28255">
    <property type="match status" value="1"/>
</dbReference>
<evidence type="ECO:0000313" key="2">
    <source>
        <dbReference type="EMBL" id="PKS08097.1"/>
    </source>
</evidence>
<proteinExistence type="predicted"/>
<organism evidence="2 3">
    <name type="scientific">Lomentospora prolificans</name>
    <dbReference type="NCBI Taxonomy" id="41688"/>
    <lineage>
        <taxon>Eukaryota</taxon>
        <taxon>Fungi</taxon>
        <taxon>Dikarya</taxon>
        <taxon>Ascomycota</taxon>
        <taxon>Pezizomycotina</taxon>
        <taxon>Sordariomycetes</taxon>
        <taxon>Hypocreomycetidae</taxon>
        <taxon>Microascales</taxon>
        <taxon>Microascaceae</taxon>
        <taxon>Lomentospora</taxon>
    </lineage>
</organism>
<dbReference type="Gene3D" id="3.30.450.150">
    <property type="entry name" value="Haem-degrading domain"/>
    <property type="match status" value="1"/>
</dbReference>
<dbReference type="InterPro" id="IPR005624">
    <property type="entry name" value="PduO/GlcC-like"/>
</dbReference>
<dbReference type="OrthoDB" id="2209940at2759"/>
<name>A0A2N3N6R0_9PEZI</name>
<evidence type="ECO:0008006" key="4">
    <source>
        <dbReference type="Google" id="ProtNLM"/>
    </source>
</evidence>
<dbReference type="GO" id="GO:0072380">
    <property type="term" value="C:TRC complex"/>
    <property type="evidence" value="ECO:0007669"/>
    <property type="project" value="TreeGrafter"/>
</dbReference>
<dbReference type="EMBL" id="NLAX01000700">
    <property type="protein sequence ID" value="PKS08097.1"/>
    <property type="molecule type" value="Genomic_DNA"/>
</dbReference>
<sequence length="179" mass="19537">MSQSVLRRRNTQSGFGLEADLAQIRNTESPRPIPGPPSETSQDAYELGHLLHARLLPLAAEKPTVISITLATGQVLFQAAVGSGTLPDNETWVQRKRNSVLRWGCSTWFLNCKYKGDQEAFRAKFAFSQEQASQYAIHGGGVPIRVKGVEGIVAVVVVSGLTQDLDHGVIVDVIKENWA</sequence>
<gene>
    <name evidence="2" type="ORF">jhhlp_005372</name>
</gene>
<dbReference type="SUPFAM" id="SSF143744">
    <property type="entry name" value="GlcG-like"/>
    <property type="match status" value="1"/>
</dbReference>
<dbReference type="VEuPathDB" id="FungiDB:jhhlp_005372"/>
<dbReference type="PANTHER" id="PTHR28255:SF1">
    <property type="entry name" value="UPF0303 PROTEIN YBR137W"/>
    <property type="match status" value="1"/>
</dbReference>
<dbReference type="FunCoup" id="A0A2N3N6R0">
    <property type="interactions" value="19"/>
</dbReference>
<dbReference type="AlphaFoldDB" id="A0A2N3N6R0"/>
<keyword evidence="3" id="KW-1185">Reference proteome</keyword>
<feature type="region of interest" description="Disordered" evidence="1">
    <location>
        <begin position="17"/>
        <end position="42"/>
    </location>
</feature>
<dbReference type="InterPro" id="IPR010371">
    <property type="entry name" value="YBR137W-like"/>
</dbReference>
<dbReference type="InterPro" id="IPR038084">
    <property type="entry name" value="PduO/GlcC-like_sf"/>
</dbReference>
<dbReference type="GO" id="GO:0006620">
    <property type="term" value="P:post-translational protein targeting to endoplasmic reticulum membrane"/>
    <property type="evidence" value="ECO:0007669"/>
    <property type="project" value="TreeGrafter"/>
</dbReference>
<reference evidence="2 3" key="1">
    <citation type="journal article" date="2017" name="G3 (Bethesda)">
        <title>First Draft Genome Sequence of the Pathogenic Fungus Lomentospora prolificans (Formerly Scedosporium prolificans).</title>
        <authorList>
            <person name="Luo R."/>
            <person name="Zimin A."/>
            <person name="Workman R."/>
            <person name="Fan Y."/>
            <person name="Pertea G."/>
            <person name="Grossman N."/>
            <person name="Wear M.P."/>
            <person name="Jia B."/>
            <person name="Miller H."/>
            <person name="Casadevall A."/>
            <person name="Timp W."/>
            <person name="Zhang S.X."/>
            <person name="Salzberg S.L."/>
        </authorList>
    </citation>
    <scope>NUCLEOTIDE SEQUENCE [LARGE SCALE GENOMIC DNA]</scope>
    <source>
        <strain evidence="2 3">JHH-5317</strain>
    </source>
</reference>
<protein>
    <recommendedName>
        <fullName evidence="4">DUF967 domain protein</fullName>
    </recommendedName>
</protein>
<dbReference type="Pfam" id="PF03928">
    <property type="entry name" value="HbpS-like"/>
    <property type="match status" value="1"/>
</dbReference>
<dbReference type="InParanoid" id="A0A2N3N6R0"/>
<dbReference type="STRING" id="41688.A0A2N3N6R0"/>
<comment type="caution">
    <text evidence="2">The sequence shown here is derived from an EMBL/GenBank/DDBJ whole genome shotgun (WGS) entry which is preliminary data.</text>
</comment>